<dbReference type="Proteomes" id="UP000310121">
    <property type="component" value="Unassembled WGS sequence"/>
</dbReference>
<comment type="caution">
    <text evidence="3">The sequence shown here is derived from an EMBL/GenBank/DDBJ whole genome shotgun (WGS) entry which is preliminary data.</text>
</comment>
<protein>
    <recommendedName>
        <fullName evidence="2">BTB domain-containing protein</fullName>
    </recommendedName>
</protein>
<dbReference type="InterPro" id="IPR000210">
    <property type="entry name" value="BTB/POZ_dom"/>
</dbReference>
<evidence type="ECO:0000313" key="4">
    <source>
        <dbReference type="Proteomes" id="UP000310121"/>
    </source>
</evidence>
<dbReference type="Gene3D" id="3.30.710.10">
    <property type="entry name" value="Potassium Channel Kv1.1, Chain A"/>
    <property type="match status" value="1"/>
</dbReference>
<dbReference type="InterPro" id="IPR011333">
    <property type="entry name" value="SKP1/BTB/POZ_sf"/>
</dbReference>
<feature type="domain" description="BTB" evidence="2">
    <location>
        <begin position="44"/>
        <end position="118"/>
    </location>
</feature>
<accession>A0A4S9VML1</accession>
<reference evidence="3 4" key="1">
    <citation type="submission" date="2018-10" db="EMBL/GenBank/DDBJ databases">
        <title>Fifty Aureobasidium pullulans genomes reveal a recombining polyextremotolerant generalist.</title>
        <authorList>
            <person name="Gostincar C."/>
            <person name="Turk M."/>
            <person name="Zajc J."/>
            <person name="Gunde-Cimerman N."/>
        </authorList>
    </citation>
    <scope>NUCLEOTIDE SEQUENCE [LARGE SCALE GENOMIC DNA]</scope>
    <source>
        <strain evidence="3 4">EXF-3844</strain>
    </source>
</reference>
<dbReference type="PANTHER" id="PTHR47843:SF2">
    <property type="entry name" value="BTB DOMAIN-CONTAINING PROTEIN"/>
    <property type="match status" value="1"/>
</dbReference>
<proteinExistence type="predicted"/>
<dbReference type="CDD" id="cd18186">
    <property type="entry name" value="BTB_POZ_ZBTB_KLHL-like"/>
    <property type="match status" value="1"/>
</dbReference>
<evidence type="ECO:0000256" key="1">
    <source>
        <dbReference type="SAM" id="MobiDB-lite"/>
    </source>
</evidence>
<evidence type="ECO:0000313" key="3">
    <source>
        <dbReference type="EMBL" id="THZ53420.1"/>
    </source>
</evidence>
<dbReference type="AlphaFoldDB" id="A0A4S9VML1"/>
<gene>
    <name evidence="3" type="ORF">D6C90_00549</name>
</gene>
<name>A0A4S9VML1_AURPU</name>
<organism evidence="3 4">
    <name type="scientific">Aureobasidium pullulans</name>
    <name type="common">Black yeast</name>
    <name type="synonym">Pullularia pullulans</name>
    <dbReference type="NCBI Taxonomy" id="5580"/>
    <lineage>
        <taxon>Eukaryota</taxon>
        <taxon>Fungi</taxon>
        <taxon>Dikarya</taxon>
        <taxon>Ascomycota</taxon>
        <taxon>Pezizomycotina</taxon>
        <taxon>Dothideomycetes</taxon>
        <taxon>Dothideomycetidae</taxon>
        <taxon>Dothideales</taxon>
        <taxon>Saccotheciaceae</taxon>
        <taxon>Aureobasidium</taxon>
    </lineage>
</organism>
<dbReference type="SUPFAM" id="SSF54695">
    <property type="entry name" value="POZ domain"/>
    <property type="match status" value="1"/>
</dbReference>
<dbReference type="Pfam" id="PF00651">
    <property type="entry name" value="BTB"/>
    <property type="match status" value="1"/>
</dbReference>
<sequence length="387" mass="43028">MAPTTPKTPKKATPAKKLLSATPTTPGTSPRIRKSQREAPDLGTELTFILLGDGPKASRKTFVVHKNLLMTVSGFFAMGLTSSFKEADTGIFEMEEEDPDVFSIFVHWIYFNRLFTMKTSPSSATDEDSEEWDCLPRLYTLGERLDAPRFKDAVISATIEKVKESQVMPDNWATYVYQNTVAPCGMRRLIVDFHVFAHQGKLLKKGACPDADEPEGDFLQDAMARMVDAGHSVFTTAAQMPWANPCDYHEHGDSVCHLLEDGGVAPPSSPDILGTENGHLTPVRRSTRSAVLTNGPQVIFTSSPSVNGIPVGALDMDQTFEVNQPRPLGIKLSFNRAYTQLVWQPYNHHFAPFDWASAVHVLAANNWRQRMIRSNKDNLGIPRIHRT</sequence>
<dbReference type="EMBL" id="QZBN01000018">
    <property type="protein sequence ID" value="THZ53420.1"/>
    <property type="molecule type" value="Genomic_DNA"/>
</dbReference>
<feature type="region of interest" description="Disordered" evidence="1">
    <location>
        <begin position="1"/>
        <end position="38"/>
    </location>
</feature>
<dbReference type="PROSITE" id="PS50097">
    <property type="entry name" value="BTB"/>
    <property type="match status" value="1"/>
</dbReference>
<evidence type="ECO:0000259" key="2">
    <source>
        <dbReference type="PROSITE" id="PS50097"/>
    </source>
</evidence>
<dbReference type="PANTHER" id="PTHR47843">
    <property type="entry name" value="BTB DOMAIN-CONTAINING PROTEIN-RELATED"/>
    <property type="match status" value="1"/>
</dbReference>